<comment type="caution">
    <text evidence="2">The sequence shown here is derived from an EMBL/GenBank/DDBJ whole genome shotgun (WGS) entry which is preliminary data.</text>
</comment>
<gene>
    <name evidence="2" type="ORF">V9T40_011488</name>
</gene>
<proteinExistence type="predicted"/>
<dbReference type="PANTHER" id="PTHR11440">
    <property type="entry name" value="LECITHIN-CHOLESTEROL ACYLTRANSFERASE-RELATED"/>
    <property type="match status" value="1"/>
</dbReference>
<protein>
    <recommendedName>
        <fullName evidence="4">Group XV phospholipase A2</fullName>
    </recommendedName>
</protein>
<dbReference type="GO" id="GO:0006629">
    <property type="term" value="P:lipid metabolic process"/>
    <property type="evidence" value="ECO:0007669"/>
    <property type="project" value="InterPro"/>
</dbReference>
<dbReference type="Gene3D" id="3.40.50.1820">
    <property type="entry name" value="alpha/beta hydrolase"/>
    <property type="match status" value="2"/>
</dbReference>
<dbReference type="EMBL" id="JBBCAQ010000037">
    <property type="protein sequence ID" value="KAK7574297.1"/>
    <property type="molecule type" value="Genomic_DNA"/>
</dbReference>
<dbReference type="SUPFAM" id="SSF53474">
    <property type="entry name" value="alpha/beta-Hydrolases"/>
    <property type="match status" value="1"/>
</dbReference>
<reference evidence="2 3" key="1">
    <citation type="submission" date="2024-03" db="EMBL/GenBank/DDBJ databases">
        <title>Adaptation during the transition from Ophiocordyceps entomopathogen to insect associate is accompanied by gene loss and intensified selection.</title>
        <authorList>
            <person name="Ward C.M."/>
            <person name="Onetto C.A."/>
            <person name="Borneman A.R."/>
        </authorList>
    </citation>
    <scope>NUCLEOTIDE SEQUENCE [LARGE SCALE GENOMIC DNA]</scope>
    <source>
        <strain evidence="2">AWRI1</strain>
        <tissue evidence="2">Single Adult Female</tissue>
    </source>
</reference>
<evidence type="ECO:0008006" key="4">
    <source>
        <dbReference type="Google" id="ProtNLM"/>
    </source>
</evidence>
<dbReference type="AlphaFoldDB" id="A0AAN9TIU5"/>
<organism evidence="2 3">
    <name type="scientific">Parthenolecanium corni</name>
    <dbReference type="NCBI Taxonomy" id="536013"/>
    <lineage>
        <taxon>Eukaryota</taxon>
        <taxon>Metazoa</taxon>
        <taxon>Ecdysozoa</taxon>
        <taxon>Arthropoda</taxon>
        <taxon>Hexapoda</taxon>
        <taxon>Insecta</taxon>
        <taxon>Pterygota</taxon>
        <taxon>Neoptera</taxon>
        <taxon>Paraneoptera</taxon>
        <taxon>Hemiptera</taxon>
        <taxon>Sternorrhyncha</taxon>
        <taxon>Coccoidea</taxon>
        <taxon>Coccidae</taxon>
        <taxon>Parthenolecanium</taxon>
    </lineage>
</organism>
<dbReference type="Proteomes" id="UP001367676">
    <property type="component" value="Unassembled WGS sequence"/>
</dbReference>
<feature type="signal peptide" evidence="1">
    <location>
        <begin position="1"/>
        <end position="20"/>
    </location>
</feature>
<name>A0AAN9TIU5_9HEMI</name>
<sequence>MDAFSGVIFFFLFVLNFSAADVKYPVILVPGDGGSQLEAKLDKPSVVHYVCDKTTKDYFSLWLNLELFVPVVIDCLIDNMRLVYNNQTHTTSNAPGVDIRVVGFGNCSSVEWIDPSKASAGSYYAAIATMLFNLGYEGNRTLRGAPYDFRKGPNEHSEYFKNLKLLVEDTYAVNGNKPVVLLVHSLGALMTLTMLNQQTQSWKDKHIRAMISLAGAWGGSAKAVKVYAIGDDLGVFVLSGKTLRTEQISNPSLAFLMPSPHLWKSDEVLVETDTKNYSLSNIKEFFDDINYSVAWDMYQDVSPFVKNLKPPGVELFCIYGYGTPTVEKLLYLKDKFPTKDPLLVMGDGDGTVNRRSLQSCTAWSSQQKKPIHEMPISKVNHMSILYSVSTLEYVKQIIEAL</sequence>
<evidence type="ECO:0000313" key="2">
    <source>
        <dbReference type="EMBL" id="KAK7574297.1"/>
    </source>
</evidence>
<keyword evidence="1" id="KW-0732">Signal</keyword>
<evidence type="ECO:0000256" key="1">
    <source>
        <dbReference type="SAM" id="SignalP"/>
    </source>
</evidence>
<evidence type="ECO:0000313" key="3">
    <source>
        <dbReference type="Proteomes" id="UP001367676"/>
    </source>
</evidence>
<keyword evidence="3" id="KW-1185">Reference proteome</keyword>
<dbReference type="InterPro" id="IPR003386">
    <property type="entry name" value="LACT/PDAT_acylTrfase"/>
</dbReference>
<dbReference type="InterPro" id="IPR029058">
    <property type="entry name" value="AB_hydrolase_fold"/>
</dbReference>
<dbReference type="Pfam" id="PF02450">
    <property type="entry name" value="LCAT"/>
    <property type="match status" value="1"/>
</dbReference>
<feature type="chain" id="PRO_5042902809" description="Group XV phospholipase A2" evidence="1">
    <location>
        <begin position="21"/>
        <end position="401"/>
    </location>
</feature>
<dbReference type="GO" id="GO:0008374">
    <property type="term" value="F:O-acyltransferase activity"/>
    <property type="evidence" value="ECO:0007669"/>
    <property type="project" value="InterPro"/>
</dbReference>
<accession>A0AAN9TIU5</accession>